<name>A0A318PQJ1_KOMXY</name>
<keyword evidence="2" id="KW-1185">Reference proteome</keyword>
<comment type="caution">
    <text evidence="1">The sequence shown here is derived from an EMBL/GenBank/DDBJ whole genome shotgun (WGS) entry which is preliminary data.</text>
</comment>
<evidence type="ECO:0000313" key="2">
    <source>
        <dbReference type="Proteomes" id="UP000248257"/>
    </source>
</evidence>
<dbReference type="EMBL" id="NKUC01000052">
    <property type="protein sequence ID" value="PYD55743.1"/>
    <property type="molecule type" value="Genomic_DNA"/>
</dbReference>
<sequence length="152" mass="17081">METRQLDLVDYLAGISAPPAAAPQINPLDLLPRRPKAWERLVAHVPDEDVRISVSSTWTRVVVEQLREDGRGDLLFATGKIRSDEVPPDLIWPEPCRLILMTAASAIRIHERWCLEDAPGTGLSSTFRFARQQHADRATVSRQLHLLGEEQS</sequence>
<reference evidence="1 2" key="1">
    <citation type="submission" date="2017-07" db="EMBL/GenBank/DDBJ databases">
        <title>A draft genome sequence of Komagataeibacter xylinus LMG 1515.</title>
        <authorList>
            <person name="Skraban J."/>
            <person name="Cleenwerck I."/>
            <person name="Vandamme P."/>
            <person name="Trcek J."/>
        </authorList>
    </citation>
    <scope>NUCLEOTIDE SEQUENCE [LARGE SCALE GENOMIC DNA]</scope>
    <source>
        <strain evidence="1 2">LMG 1515</strain>
    </source>
</reference>
<evidence type="ECO:0000313" key="1">
    <source>
        <dbReference type="EMBL" id="PYD55743.1"/>
    </source>
</evidence>
<proteinExistence type="predicted"/>
<protein>
    <submittedName>
        <fullName evidence="1">Uncharacterized protein</fullName>
    </submittedName>
</protein>
<dbReference type="STRING" id="1220579.GCA_001571345_03054"/>
<dbReference type="OrthoDB" id="7266820at2"/>
<dbReference type="AlphaFoldDB" id="A0A318PQJ1"/>
<dbReference type="Proteomes" id="UP000248257">
    <property type="component" value="Unassembled WGS sequence"/>
</dbReference>
<gene>
    <name evidence="1" type="ORF">CFR75_14850</name>
</gene>
<organism evidence="1 2">
    <name type="scientific">Komagataeibacter xylinus</name>
    <name type="common">Gluconacetobacter xylinus</name>
    <dbReference type="NCBI Taxonomy" id="28448"/>
    <lineage>
        <taxon>Bacteria</taxon>
        <taxon>Pseudomonadati</taxon>
        <taxon>Pseudomonadota</taxon>
        <taxon>Alphaproteobacteria</taxon>
        <taxon>Acetobacterales</taxon>
        <taxon>Acetobacteraceae</taxon>
        <taxon>Komagataeibacter</taxon>
    </lineage>
</organism>
<accession>A0A318PQJ1</accession>